<evidence type="ECO:0000313" key="1">
    <source>
        <dbReference type="EMBL" id="GAA4769363.1"/>
    </source>
</evidence>
<accession>A0ABP8ZYL6</accession>
<name>A0ABP8ZYL6_9FLAO</name>
<protein>
    <submittedName>
        <fullName evidence="1">Uncharacterized protein</fullName>
    </submittedName>
</protein>
<keyword evidence="2" id="KW-1185">Reference proteome</keyword>
<reference evidence="2" key="1">
    <citation type="journal article" date="2019" name="Int. J. Syst. Evol. Microbiol.">
        <title>The Global Catalogue of Microorganisms (GCM) 10K type strain sequencing project: providing services to taxonomists for standard genome sequencing and annotation.</title>
        <authorList>
            <consortium name="The Broad Institute Genomics Platform"/>
            <consortium name="The Broad Institute Genome Sequencing Center for Infectious Disease"/>
            <person name="Wu L."/>
            <person name="Ma J."/>
        </authorList>
    </citation>
    <scope>NUCLEOTIDE SEQUENCE [LARGE SCALE GENOMIC DNA]</scope>
    <source>
        <strain evidence="2">JCM 18198</strain>
    </source>
</reference>
<dbReference type="Proteomes" id="UP001500141">
    <property type="component" value="Unassembled WGS sequence"/>
</dbReference>
<dbReference type="EMBL" id="BAABIP010000017">
    <property type="protein sequence ID" value="GAA4769363.1"/>
    <property type="molecule type" value="Genomic_DNA"/>
</dbReference>
<proteinExistence type="predicted"/>
<gene>
    <name evidence="1" type="ORF">GCM10023230_19170</name>
</gene>
<comment type="caution">
    <text evidence="1">The sequence shown here is derived from an EMBL/GenBank/DDBJ whole genome shotgun (WGS) entry which is preliminary data.</text>
</comment>
<sequence length="133" mass="15268">MFKKTIYICIVKKTLFILASFILLKPFIPFVEYVVNYEYISKVLCVNKEKPIIGCDGKCYLMSQLAKSSEEEKPISDKKLIVKEVEVLFFQEIEAVSISQPLVAFMNELNSKYSNLYSFLDCSTSFHPPSIIS</sequence>
<organism evidence="1 2">
    <name type="scientific">Flavobacterium hankyongi</name>
    <dbReference type="NCBI Taxonomy" id="1176532"/>
    <lineage>
        <taxon>Bacteria</taxon>
        <taxon>Pseudomonadati</taxon>
        <taxon>Bacteroidota</taxon>
        <taxon>Flavobacteriia</taxon>
        <taxon>Flavobacteriales</taxon>
        <taxon>Flavobacteriaceae</taxon>
        <taxon>Flavobacterium</taxon>
    </lineage>
</organism>
<evidence type="ECO:0000313" key="2">
    <source>
        <dbReference type="Proteomes" id="UP001500141"/>
    </source>
</evidence>